<dbReference type="STRING" id="237609.PSAKL28_24390"/>
<evidence type="ECO:0000313" key="3">
    <source>
        <dbReference type="Proteomes" id="UP000288983"/>
    </source>
</evidence>
<sequence>MTTSTLDNPPADGFVHASLGQLMALEHRVRGLSFLARQPLSSILSGNHASRLRGRGLSFDELRRYIPGDDLRHLDWRASLRYGKPFVRTFTEERDRPTLLLVDQRMSMFFGSRRSFKSVVAAELAAVCAWIAFHAGDRVGGLVFDDHHVQHIRPLRSRSRVEALCAAVVRSNQKLSATNPDSEGDGQLDTVLRNCISAAGHDCLVCIISDFAGATAQTLQLLRQLNAHNDVIALQVYDPLALNIPASGRVTVTQGELQVELDVERRQVYRPLSEFLSGRLREVADMLRRSQVPLMMIDTGQDPLEQLRRELGRLSGVAR</sequence>
<organism evidence="2 3">
    <name type="scientific">Pseudomonas alkylphenolica</name>
    <dbReference type="NCBI Taxonomy" id="237609"/>
    <lineage>
        <taxon>Bacteria</taxon>
        <taxon>Pseudomonadati</taxon>
        <taxon>Pseudomonadota</taxon>
        <taxon>Gammaproteobacteria</taxon>
        <taxon>Pseudomonadales</taxon>
        <taxon>Pseudomonadaceae</taxon>
        <taxon>Pseudomonas</taxon>
    </lineage>
</organism>
<dbReference type="PANTHER" id="PTHR33608:SF12">
    <property type="entry name" value="DUF58 DOMAIN-CONTAINING PROTEIN"/>
    <property type="match status" value="1"/>
</dbReference>
<protein>
    <submittedName>
        <fullName evidence="2">DUF58 domain-containing protein</fullName>
    </submittedName>
</protein>
<dbReference type="RefSeq" id="WP_128325518.1">
    <property type="nucleotide sequence ID" value="NZ_QJRG01000048.1"/>
</dbReference>
<accession>A0A443ZJE3</accession>
<dbReference type="AlphaFoldDB" id="A0A443ZJE3"/>
<dbReference type="SUPFAM" id="SSF53300">
    <property type="entry name" value="vWA-like"/>
    <property type="match status" value="1"/>
</dbReference>
<evidence type="ECO:0000313" key="2">
    <source>
        <dbReference type="EMBL" id="RWU19033.1"/>
    </source>
</evidence>
<evidence type="ECO:0000259" key="1">
    <source>
        <dbReference type="Pfam" id="PF01882"/>
    </source>
</evidence>
<dbReference type="EMBL" id="QJRG01000048">
    <property type="protein sequence ID" value="RWU19033.1"/>
    <property type="molecule type" value="Genomic_DNA"/>
</dbReference>
<name>A0A443ZJE3_9PSED</name>
<feature type="domain" description="DUF58" evidence="1">
    <location>
        <begin position="61"/>
        <end position="267"/>
    </location>
</feature>
<reference evidence="2 3" key="1">
    <citation type="submission" date="2018-06" db="EMBL/GenBank/DDBJ databases">
        <title>Bacteria isolated from soil of Wuhan.</title>
        <authorList>
            <person name="Wei X."/>
            <person name="Chunhua H."/>
        </authorList>
    </citation>
    <scope>NUCLEOTIDE SEQUENCE [LARGE SCALE GENOMIC DNA]</scope>
    <source>
        <strain evidence="3">xwS2</strain>
    </source>
</reference>
<proteinExistence type="predicted"/>
<dbReference type="InterPro" id="IPR036465">
    <property type="entry name" value="vWFA_dom_sf"/>
</dbReference>
<comment type="caution">
    <text evidence="2">The sequence shown here is derived from an EMBL/GenBank/DDBJ whole genome shotgun (WGS) entry which is preliminary data.</text>
</comment>
<dbReference type="Pfam" id="PF01882">
    <property type="entry name" value="DUF58"/>
    <property type="match status" value="1"/>
</dbReference>
<dbReference type="Proteomes" id="UP000288983">
    <property type="component" value="Unassembled WGS sequence"/>
</dbReference>
<dbReference type="OrthoDB" id="9776116at2"/>
<gene>
    <name evidence="2" type="ORF">DM813_22205</name>
</gene>
<dbReference type="PANTHER" id="PTHR33608">
    <property type="entry name" value="BLL2464 PROTEIN"/>
    <property type="match status" value="1"/>
</dbReference>
<dbReference type="InterPro" id="IPR002881">
    <property type="entry name" value="DUF58"/>
</dbReference>